<protein>
    <submittedName>
        <fullName evidence="1">Uncharacterized protein</fullName>
    </submittedName>
</protein>
<evidence type="ECO:0000313" key="2">
    <source>
        <dbReference type="Proteomes" id="UP001054837"/>
    </source>
</evidence>
<keyword evidence="2" id="KW-1185">Reference proteome</keyword>
<dbReference type="AlphaFoldDB" id="A0AAV4WQ96"/>
<accession>A0AAV4WQ96</accession>
<proteinExistence type="predicted"/>
<comment type="caution">
    <text evidence="1">The sequence shown here is derived from an EMBL/GenBank/DDBJ whole genome shotgun (WGS) entry which is preliminary data.</text>
</comment>
<dbReference type="Proteomes" id="UP001054837">
    <property type="component" value="Unassembled WGS sequence"/>
</dbReference>
<name>A0AAV4WQ96_9ARAC</name>
<sequence>MNCETKLCAPPSPALSSGWRKNFTLSSKPTRLQQRGIREIVCSLLFYRNPTSSSELRGLTLDESEGFMFVWGKGRRLEKRQLSLLVFQSYFDLQVFNTIWLVAQIKLRERI</sequence>
<gene>
    <name evidence="1" type="ORF">CDAR_171511</name>
</gene>
<evidence type="ECO:0000313" key="1">
    <source>
        <dbReference type="EMBL" id="GIY83730.1"/>
    </source>
</evidence>
<dbReference type="EMBL" id="BPLQ01014850">
    <property type="protein sequence ID" value="GIY83730.1"/>
    <property type="molecule type" value="Genomic_DNA"/>
</dbReference>
<reference evidence="1 2" key="1">
    <citation type="submission" date="2021-06" db="EMBL/GenBank/DDBJ databases">
        <title>Caerostris darwini draft genome.</title>
        <authorList>
            <person name="Kono N."/>
            <person name="Arakawa K."/>
        </authorList>
    </citation>
    <scope>NUCLEOTIDE SEQUENCE [LARGE SCALE GENOMIC DNA]</scope>
</reference>
<organism evidence="1 2">
    <name type="scientific">Caerostris darwini</name>
    <dbReference type="NCBI Taxonomy" id="1538125"/>
    <lineage>
        <taxon>Eukaryota</taxon>
        <taxon>Metazoa</taxon>
        <taxon>Ecdysozoa</taxon>
        <taxon>Arthropoda</taxon>
        <taxon>Chelicerata</taxon>
        <taxon>Arachnida</taxon>
        <taxon>Araneae</taxon>
        <taxon>Araneomorphae</taxon>
        <taxon>Entelegynae</taxon>
        <taxon>Araneoidea</taxon>
        <taxon>Araneidae</taxon>
        <taxon>Caerostris</taxon>
    </lineage>
</organism>